<dbReference type="Gene3D" id="2.60.120.200">
    <property type="match status" value="2"/>
</dbReference>
<evidence type="ECO:0000256" key="1">
    <source>
        <dbReference type="ARBA" id="ARBA00004606"/>
    </source>
</evidence>
<evidence type="ECO:0000256" key="7">
    <source>
        <dbReference type="ARBA" id="ARBA00023180"/>
    </source>
</evidence>
<dbReference type="HOGENOM" id="CLU_010811_3_0_1"/>
<name>A0A066WHC5_TILAU</name>
<feature type="compositionally biased region" description="Basic and acidic residues" evidence="9">
    <location>
        <begin position="9"/>
        <end position="21"/>
    </location>
</feature>
<keyword evidence="5 10" id="KW-1133">Transmembrane helix</keyword>
<evidence type="ECO:0000256" key="9">
    <source>
        <dbReference type="SAM" id="MobiDB-lite"/>
    </source>
</evidence>
<keyword evidence="8" id="KW-0961">Cell wall biogenesis/degradation</keyword>
<dbReference type="GeneID" id="25262227"/>
<evidence type="ECO:0000256" key="4">
    <source>
        <dbReference type="ARBA" id="ARBA00022968"/>
    </source>
</evidence>
<dbReference type="RefSeq" id="XP_013246065.1">
    <property type="nucleotide sequence ID" value="XM_013390611.1"/>
</dbReference>
<feature type="domain" description="GH16" evidence="11">
    <location>
        <begin position="91"/>
        <end position="473"/>
    </location>
</feature>
<keyword evidence="7" id="KW-0325">Glycoprotein</keyword>
<dbReference type="GO" id="GO:0015926">
    <property type="term" value="F:glucosidase activity"/>
    <property type="evidence" value="ECO:0007669"/>
    <property type="project" value="TreeGrafter"/>
</dbReference>
<dbReference type="SUPFAM" id="SSF49899">
    <property type="entry name" value="Concanavalin A-like lectins/glucanases"/>
    <property type="match status" value="1"/>
</dbReference>
<dbReference type="FunFam" id="2.60.120.200:FF:000135">
    <property type="entry name" value="Related to KRE6-glucan synthase subunit"/>
    <property type="match status" value="1"/>
</dbReference>
<organism evidence="12 13">
    <name type="scientific">Tilletiaria anomala (strain ATCC 24038 / CBS 436.72 / UBC 951)</name>
    <dbReference type="NCBI Taxonomy" id="1037660"/>
    <lineage>
        <taxon>Eukaryota</taxon>
        <taxon>Fungi</taxon>
        <taxon>Dikarya</taxon>
        <taxon>Basidiomycota</taxon>
        <taxon>Ustilaginomycotina</taxon>
        <taxon>Exobasidiomycetes</taxon>
        <taxon>Georgefischeriales</taxon>
        <taxon>Tilletiariaceae</taxon>
        <taxon>Tilletiaria</taxon>
    </lineage>
</organism>
<dbReference type="AlphaFoldDB" id="A0A066WHC5"/>
<dbReference type="InterPro" id="IPR005629">
    <property type="entry name" value="Skn1/Kre6/Sbg1"/>
</dbReference>
<dbReference type="GO" id="GO:0005789">
    <property type="term" value="C:endoplasmic reticulum membrane"/>
    <property type="evidence" value="ECO:0007669"/>
    <property type="project" value="TreeGrafter"/>
</dbReference>
<keyword evidence="12" id="KW-0378">Hydrolase</keyword>
<keyword evidence="3 10" id="KW-0812">Transmembrane</keyword>
<proteinExistence type="inferred from homology"/>
<dbReference type="GO" id="GO:0005886">
    <property type="term" value="C:plasma membrane"/>
    <property type="evidence" value="ECO:0007669"/>
    <property type="project" value="TreeGrafter"/>
</dbReference>
<gene>
    <name evidence="12" type="ORF">K437DRAFT_219220</name>
</gene>
<keyword evidence="4" id="KW-0735">Signal-anchor</keyword>
<evidence type="ECO:0000256" key="6">
    <source>
        <dbReference type="ARBA" id="ARBA00023136"/>
    </source>
</evidence>
<evidence type="ECO:0000313" key="13">
    <source>
        <dbReference type="Proteomes" id="UP000027361"/>
    </source>
</evidence>
<dbReference type="STRING" id="1037660.A0A066WHC5"/>
<dbReference type="Proteomes" id="UP000027361">
    <property type="component" value="Unassembled WGS sequence"/>
</dbReference>
<comment type="similarity">
    <text evidence="2">Belongs to the SKN1/KRE6 family.</text>
</comment>
<evidence type="ECO:0000256" key="5">
    <source>
        <dbReference type="ARBA" id="ARBA00022989"/>
    </source>
</evidence>
<evidence type="ECO:0000313" key="12">
    <source>
        <dbReference type="EMBL" id="KDN53226.1"/>
    </source>
</evidence>
<dbReference type="OMA" id="KDWQLIW"/>
<sequence length="516" mass="56904">MFDYEKEADDAFHDPTVEPKGNKTLATTRGLMNLGALAFLTLGLCMLFAGYPMLVYLRPRDHNLSTLNNTGQVGGISGVRTTLIDPDTPESVYTRTSVDGKTQLKLVFSDEFNIDGRTFWPGDDPFWTAEDLHYWATSDYEWYSPEAITTANGSLVITLSETPTHNLNFRSGLMNTWNKFCFQGGQIEVRIMLPGRPDVMGLWPAAWTAANIIRAGYGATTDGLWPYSYNSCDVGTLKNQTYPASQGGGPLAAETTGVVLQYGPALSYLPGQRLSACTCPNSDDHPGPKNSDGTWVGRSGAEIDIIEAAARGQRGANGSTSMSLQVAPFDAGYWLPNSTSDWATFYTPNTEPNEYRGSVYQQAASGLGNTSYEAYELTGQQFSSYAFEYIPGTSTQSHVTWLIDGERQWRLGSTGLGPDEQTEIGPRVVPTEPMYIILNLGISRNFVSIDWENLEFPAHMYVDYVRVWQDPSKIAVGCDREYGTAAYIEKHLEAYTNPNLTTWQRPRSEGGYGSKV</sequence>
<dbReference type="InterPro" id="IPR013320">
    <property type="entry name" value="ConA-like_dom_sf"/>
</dbReference>
<evidence type="ECO:0000256" key="2">
    <source>
        <dbReference type="ARBA" id="ARBA00010962"/>
    </source>
</evidence>
<keyword evidence="13" id="KW-1185">Reference proteome</keyword>
<dbReference type="GO" id="GO:0031505">
    <property type="term" value="P:fungal-type cell wall organization"/>
    <property type="evidence" value="ECO:0007669"/>
    <property type="project" value="TreeGrafter"/>
</dbReference>
<dbReference type="PANTHER" id="PTHR31361">
    <property type="entry name" value="BETA-GLUCAN SYNTHESIS-ASSOCIATED PROTEIN KRE6-RELATED"/>
    <property type="match status" value="1"/>
</dbReference>
<feature type="region of interest" description="Disordered" evidence="9">
    <location>
        <begin position="1"/>
        <end position="22"/>
    </location>
</feature>
<dbReference type="FunCoup" id="A0A066WHC5">
    <property type="interactions" value="57"/>
</dbReference>
<evidence type="ECO:0000256" key="10">
    <source>
        <dbReference type="SAM" id="Phobius"/>
    </source>
</evidence>
<dbReference type="PANTHER" id="PTHR31361:SF1">
    <property type="entry name" value="BETA-GLUCAN SYNTHESIS-ASSOCIATED PROTEIN KRE6-RELATED"/>
    <property type="match status" value="1"/>
</dbReference>
<dbReference type="InterPro" id="IPR000757">
    <property type="entry name" value="Beta-glucanase-like"/>
</dbReference>
<reference evidence="12 13" key="1">
    <citation type="submission" date="2014-05" db="EMBL/GenBank/DDBJ databases">
        <title>Draft genome sequence of a rare smut relative, Tilletiaria anomala UBC 951.</title>
        <authorList>
            <consortium name="DOE Joint Genome Institute"/>
            <person name="Toome M."/>
            <person name="Kuo A."/>
            <person name="Henrissat B."/>
            <person name="Lipzen A."/>
            <person name="Tritt A."/>
            <person name="Yoshinaga Y."/>
            <person name="Zane M."/>
            <person name="Barry K."/>
            <person name="Grigoriev I.V."/>
            <person name="Spatafora J.W."/>
            <person name="Aimea M.C."/>
        </authorList>
    </citation>
    <scope>NUCLEOTIDE SEQUENCE [LARGE SCALE GENOMIC DNA]</scope>
    <source>
        <strain evidence="12 13">UBC 951</strain>
    </source>
</reference>
<dbReference type="GO" id="GO:0006078">
    <property type="term" value="P:(1-&gt;6)-beta-D-glucan biosynthetic process"/>
    <property type="evidence" value="ECO:0007669"/>
    <property type="project" value="TreeGrafter"/>
</dbReference>
<dbReference type="OrthoDB" id="412647at2759"/>
<evidence type="ECO:0000256" key="8">
    <source>
        <dbReference type="ARBA" id="ARBA00023316"/>
    </source>
</evidence>
<protein>
    <submittedName>
        <fullName evidence="12">Glycoside hydrolase family 16 protein</fullName>
    </submittedName>
</protein>
<evidence type="ECO:0000256" key="3">
    <source>
        <dbReference type="ARBA" id="ARBA00022692"/>
    </source>
</evidence>
<keyword evidence="6 10" id="KW-0472">Membrane</keyword>
<dbReference type="InParanoid" id="A0A066WHC5"/>
<feature type="transmembrane region" description="Helical" evidence="10">
    <location>
        <begin position="34"/>
        <end position="57"/>
    </location>
</feature>
<dbReference type="EMBL" id="JMSN01000003">
    <property type="protein sequence ID" value="KDN53226.1"/>
    <property type="molecule type" value="Genomic_DNA"/>
</dbReference>
<comment type="caution">
    <text evidence="12">The sequence shown here is derived from an EMBL/GenBank/DDBJ whole genome shotgun (WGS) entry which is preliminary data.</text>
</comment>
<dbReference type="PROSITE" id="PS51762">
    <property type="entry name" value="GH16_2"/>
    <property type="match status" value="1"/>
</dbReference>
<accession>A0A066WHC5</accession>
<dbReference type="Pfam" id="PF03935">
    <property type="entry name" value="SKN1_KRE6_Sbg1"/>
    <property type="match status" value="1"/>
</dbReference>
<evidence type="ECO:0000259" key="11">
    <source>
        <dbReference type="PROSITE" id="PS51762"/>
    </source>
</evidence>
<comment type="subcellular location">
    <subcellularLocation>
        <location evidence="1">Membrane</location>
        <topology evidence="1">Single-pass type II membrane protein</topology>
    </subcellularLocation>
</comment>